<feature type="transmembrane region" description="Helical" evidence="7">
    <location>
        <begin position="195"/>
        <end position="216"/>
    </location>
</feature>
<comment type="caution">
    <text evidence="8">The sequence shown here is derived from an EMBL/GenBank/DDBJ whole genome shotgun (WGS) entry which is preliminary data.</text>
</comment>
<protein>
    <submittedName>
        <fullName evidence="8">Amino acid ABC transporter permease</fullName>
    </submittedName>
</protein>
<evidence type="ECO:0000256" key="6">
    <source>
        <dbReference type="ARBA" id="ARBA00023136"/>
    </source>
</evidence>
<feature type="transmembrane region" description="Helical" evidence="7">
    <location>
        <begin position="60"/>
        <end position="81"/>
    </location>
</feature>
<dbReference type="InterPro" id="IPR000515">
    <property type="entry name" value="MetI-like"/>
</dbReference>
<proteinExistence type="inferred from homology"/>
<evidence type="ECO:0000256" key="7">
    <source>
        <dbReference type="RuleBase" id="RU363032"/>
    </source>
</evidence>
<dbReference type="InterPro" id="IPR043429">
    <property type="entry name" value="ArtM/GltK/GlnP/TcyL/YhdX-like"/>
</dbReference>
<comment type="similarity">
    <text evidence="7">Belongs to the binding-protein-dependent transport system permease family.</text>
</comment>
<dbReference type="GO" id="GO:0043190">
    <property type="term" value="C:ATP-binding cassette (ABC) transporter complex"/>
    <property type="evidence" value="ECO:0007669"/>
    <property type="project" value="InterPro"/>
</dbReference>
<evidence type="ECO:0000256" key="2">
    <source>
        <dbReference type="ARBA" id="ARBA00022448"/>
    </source>
</evidence>
<comment type="subcellular location">
    <subcellularLocation>
        <location evidence="1 7">Cell membrane</location>
        <topology evidence="1 7">Multi-pass membrane protein</topology>
    </subcellularLocation>
</comment>
<dbReference type="CDD" id="cd06261">
    <property type="entry name" value="TM_PBP2"/>
    <property type="match status" value="1"/>
</dbReference>
<name>A0A174BIM8_9FIRM</name>
<dbReference type="PROSITE" id="PS50928">
    <property type="entry name" value="ABC_TM1"/>
    <property type="match status" value="1"/>
</dbReference>
<dbReference type="GO" id="GO:0006865">
    <property type="term" value="P:amino acid transport"/>
    <property type="evidence" value="ECO:0007669"/>
    <property type="project" value="TreeGrafter"/>
</dbReference>
<evidence type="ECO:0000256" key="3">
    <source>
        <dbReference type="ARBA" id="ARBA00022475"/>
    </source>
</evidence>
<dbReference type="Proteomes" id="UP000250429">
    <property type="component" value="Unassembled WGS sequence"/>
</dbReference>
<feature type="transmembrane region" description="Helical" evidence="7">
    <location>
        <begin position="93"/>
        <end position="111"/>
    </location>
</feature>
<keyword evidence="9" id="KW-1185">Reference proteome</keyword>
<keyword evidence="4 7" id="KW-0812">Transmembrane</keyword>
<dbReference type="GO" id="GO:0022857">
    <property type="term" value="F:transmembrane transporter activity"/>
    <property type="evidence" value="ECO:0007669"/>
    <property type="project" value="InterPro"/>
</dbReference>
<feature type="transmembrane region" description="Helical" evidence="7">
    <location>
        <begin position="24"/>
        <end position="48"/>
    </location>
</feature>
<dbReference type="OrthoDB" id="92598at2"/>
<evidence type="ECO:0000256" key="4">
    <source>
        <dbReference type="ARBA" id="ARBA00022692"/>
    </source>
</evidence>
<reference evidence="8 9" key="1">
    <citation type="submission" date="2018-02" db="EMBL/GenBank/DDBJ databases">
        <title>Complete genome sequencing of Faecalibacterium prausnitzii strains isolated from the human gut.</title>
        <authorList>
            <person name="Fitzgerald B.C."/>
            <person name="Shkoporov A.N."/>
            <person name="Ross P.R."/>
            <person name="Hill C."/>
        </authorList>
    </citation>
    <scope>NUCLEOTIDE SEQUENCE [LARGE SCALE GENOMIC DNA]</scope>
    <source>
        <strain evidence="8 9">APC922/41-1</strain>
    </source>
</reference>
<dbReference type="PANTHER" id="PTHR30614:SF36">
    <property type="entry name" value="ABC TRANSPORTER MEMBRANE-SPANNING PERMEASE-GLUTAMINE TRANSPORT"/>
    <property type="match status" value="1"/>
</dbReference>
<sequence length="224" mass="25072">MPDLGLEVLFKGKNMLRLLGGLGVALRISAISVLISLPLGILLGVLMTFKNPILKAILRVYLEIIRIMPQMVLLFLVYFGTTRAFGWDLPGETASIIVFVLWGTAEMSDLVRGALIAIPKHQYESSEALGMSRAQTYWYIIIPQTVRRLIPLSINLITRMIKTTSLVLMIGVVEVLKVSQQIIEANRMASPNAAFGIYLTVFMLYFLACWPINLLASCLEKKWK</sequence>
<dbReference type="EMBL" id="PRLC01000016">
    <property type="protein sequence ID" value="RAW57682.1"/>
    <property type="molecule type" value="Genomic_DNA"/>
</dbReference>
<dbReference type="Pfam" id="PF00528">
    <property type="entry name" value="BPD_transp_1"/>
    <property type="match status" value="1"/>
</dbReference>
<dbReference type="NCBIfam" id="TIGR01726">
    <property type="entry name" value="HEQRo_perm_3TM"/>
    <property type="match status" value="1"/>
</dbReference>
<dbReference type="RefSeq" id="WP_055191105.1">
    <property type="nucleotide sequence ID" value="NZ_PRLC01000016.1"/>
</dbReference>
<dbReference type="AlphaFoldDB" id="A0A174BIM8"/>
<accession>A0A174BIM8</accession>
<evidence type="ECO:0000256" key="1">
    <source>
        <dbReference type="ARBA" id="ARBA00004651"/>
    </source>
</evidence>
<keyword evidence="5 7" id="KW-1133">Transmembrane helix</keyword>
<keyword evidence="2 7" id="KW-0813">Transport</keyword>
<evidence type="ECO:0000256" key="5">
    <source>
        <dbReference type="ARBA" id="ARBA00022989"/>
    </source>
</evidence>
<evidence type="ECO:0000313" key="8">
    <source>
        <dbReference type="EMBL" id="RAW57682.1"/>
    </source>
</evidence>
<feature type="transmembrane region" description="Helical" evidence="7">
    <location>
        <begin position="166"/>
        <end position="183"/>
    </location>
</feature>
<dbReference type="InterPro" id="IPR010065">
    <property type="entry name" value="AA_ABC_transptr_permease_3TM"/>
</dbReference>
<organism evidence="8 9">
    <name type="scientific">Faecalibacterium hattorii</name>
    <dbReference type="NCBI Taxonomy" id="2935520"/>
    <lineage>
        <taxon>Bacteria</taxon>
        <taxon>Bacillati</taxon>
        <taxon>Bacillota</taxon>
        <taxon>Clostridia</taxon>
        <taxon>Eubacteriales</taxon>
        <taxon>Oscillospiraceae</taxon>
        <taxon>Faecalibacterium</taxon>
    </lineage>
</organism>
<dbReference type="InterPro" id="IPR035906">
    <property type="entry name" value="MetI-like_sf"/>
</dbReference>
<dbReference type="Gene3D" id="1.10.3720.10">
    <property type="entry name" value="MetI-like"/>
    <property type="match status" value="1"/>
</dbReference>
<keyword evidence="6 7" id="KW-0472">Membrane</keyword>
<keyword evidence="3" id="KW-1003">Cell membrane</keyword>
<gene>
    <name evidence="8" type="ORF">C4N23_11055</name>
</gene>
<dbReference type="PANTHER" id="PTHR30614">
    <property type="entry name" value="MEMBRANE COMPONENT OF AMINO ACID ABC TRANSPORTER"/>
    <property type="match status" value="1"/>
</dbReference>
<dbReference type="SUPFAM" id="SSF161098">
    <property type="entry name" value="MetI-like"/>
    <property type="match status" value="1"/>
</dbReference>
<evidence type="ECO:0000313" key="9">
    <source>
        <dbReference type="Proteomes" id="UP000250429"/>
    </source>
</evidence>